<dbReference type="InterPro" id="IPR037103">
    <property type="entry name" value="Tubulin/FtsZ-like_C"/>
</dbReference>
<dbReference type="Pfam" id="PF03953">
    <property type="entry name" value="Tubulin_C"/>
    <property type="match status" value="1"/>
</dbReference>
<evidence type="ECO:0000256" key="3">
    <source>
        <dbReference type="ARBA" id="ARBA00022701"/>
    </source>
</evidence>
<dbReference type="InterPro" id="IPR018316">
    <property type="entry name" value="Tubulin/FtsZ_2-layer-sand-dom"/>
</dbReference>
<feature type="domain" description="Tubulin/FtsZ 2-layer sandwich" evidence="7">
    <location>
        <begin position="246"/>
        <end position="380"/>
    </location>
</feature>
<dbReference type="Gene3D" id="3.40.50.1440">
    <property type="entry name" value="Tubulin/FtsZ, GTPase domain"/>
    <property type="match status" value="1"/>
</dbReference>
<dbReference type="InterPro" id="IPR036525">
    <property type="entry name" value="Tubulin/FtsZ_GTPase_sf"/>
</dbReference>
<dbReference type="EMBL" id="CMVM020000127">
    <property type="status" value="NOT_ANNOTATED_CDS"/>
    <property type="molecule type" value="Genomic_DNA"/>
</dbReference>
<feature type="domain" description="Tubulin/FtsZ GTPase" evidence="6">
    <location>
        <begin position="48"/>
        <end position="244"/>
    </location>
</feature>
<reference evidence="8" key="2">
    <citation type="submission" date="2018-02" db="UniProtKB">
        <authorList>
            <consortium name="EnsemblMetazoa"/>
        </authorList>
    </citation>
    <scope>IDENTIFICATION</scope>
</reference>
<dbReference type="GO" id="GO:0005525">
    <property type="term" value="F:GTP binding"/>
    <property type="evidence" value="ECO:0007669"/>
    <property type="project" value="UniProtKB-KW"/>
</dbReference>
<dbReference type="AlphaFoldDB" id="A0A2K6W0J7"/>
<proteinExistence type="inferred from homology"/>
<keyword evidence="9" id="KW-1185">Reference proteome</keyword>
<dbReference type="PRINTS" id="PR01163">
    <property type="entry name" value="BETATUBULIN"/>
</dbReference>
<dbReference type="Pfam" id="PF00091">
    <property type="entry name" value="Tubulin"/>
    <property type="match status" value="1"/>
</dbReference>
<comment type="similarity">
    <text evidence="2">Belongs to the tubulin family.</text>
</comment>
<dbReference type="PANTHER" id="PTHR11588">
    <property type="entry name" value="TUBULIN"/>
    <property type="match status" value="1"/>
</dbReference>
<keyword evidence="4" id="KW-0547">Nucleotide-binding</keyword>
<evidence type="ECO:0008006" key="10">
    <source>
        <dbReference type="Google" id="ProtNLM"/>
    </source>
</evidence>
<evidence type="ECO:0000256" key="1">
    <source>
        <dbReference type="ARBA" id="ARBA00001946"/>
    </source>
</evidence>
<dbReference type="GO" id="GO:0003924">
    <property type="term" value="F:GTPase activity"/>
    <property type="evidence" value="ECO:0007669"/>
    <property type="project" value="InterPro"/>
</dbReference>
<dbReference type="EnsemblMetazoa" id="OVOC4132.1">
    <property type="protein sequence ID" value="OVOC4132.1"/>
    <property type="gene ID" value="WBGene00240941"/>
</dbReference>
<dbReference type="OMA" id="HELAVSM"/>
<dbReference type="GO" id="GO:0005874">
    <property type="term" value="C:microtubule"/>
    <property type="evidence" value="ECO:0007669"/>
    <property type="project" value="UniProtKB-KW"/>
</dbReference>
<keyword evidence="5" id="KW-0342">GTP-binding</keyword>
<dbReference type="CDD" id="cd02187">
    <property type="entry name" value="beta_tubulin"/>
    <property type="match status" value="1"/>
</dbReference>
<evidence type="ECO:0000259" key="6">
    <source>
        <dbReference type="SMART" id="SM00864"/>
    </source>
</evidence>
<dbReference type="SUPFAM" id="SSF55307">
    <property type="entry name" value="Tubulin C-terminal domain-like"/>
    <property type="match status" value="1"/>
</dbReference>
<dbReference type="SMART" id="SM00864">
    <property type="entry name" value="Tubulin"/>
    <property type="match status" value="1"/>
</dbReference>
<evidence type="ECO:0000256" key="5">
    <source>
        <dbReference type="ARBA" id="ARBA00023134"/>
    </source>
</evidence>
<evidence type="ECO:0000256" key="4">
    <source>
        <dbReference type="ARBA" id="ARBA00022741"/>
    </source>
</evidence>
<dbReference type="InterPro" id="IPR002453">
    <property type="entry name" value="Beta_tubulin"/>
</dbReference>
<keyword evidence="3" id="KW-0493">Microtubule</keyword>
<dbReference type="STRING" id="6282.A0A2K6W0J7"/>
<evidence type="ECO:0000313" key="9">
    <source>
        <dbReference type="Proteomes" id="UP000024404"/>
    </source>
</evidence>
<dbReference type="Gene3D" id="3.30.1330.20">
    <property type="entry name" value="Tubulin/FtsZ, C-terminal domain"/>
    <property type="match status" value="1"/>
</dbReference>
<dbReference type="Gene3D" id="1.10.287.600">
    <property type="entry name" value="Helix hairpin bin"/>
    <property type="match status" value="1"/>
</dbReference>
<dbReference type="InterPro" id="IPR000217">
    <property type="entry name" value="Tubulin"/>
</dbReference>
<organism evidence="8 9">
    <name type="scientific">Onchocerca volvulus</name>
    <dbReference type="NCBI Taxonomy" id="6282"/>
    <lineage>
        <taxon>Eukaryota</taxon>
        <taxon>Metazoa</taxon>
        <taxon>Ecdysozoa</taxon>
        <taxon>Nematoda</taxon>
        <taxon>Chromadorea</taxon>
        <taxon>Rhabditida</taxon>
        <taxon>Spirurina</taxon>
        <taxon>Spiruromorpha</taxon>
        <taxon>Filarioidea</taxon>
        <taxon>Onchocercidae</taxon>
        <taxon>Onchocerca</taxon>
    </lineage>
</organism>
<evidence type="ECO:0000256" key="2">
    <source>
        <dbReference type="ARBA" id="ARBA00009636"/>
    </source>
</evidence>
<dbReference type="SMART" id="SM00865">
    <property type="entry name" value="Tubulin_C"/>
    <property type="match status" value="1"/>
</dbReference>
<dbReference type="InterPro" id="IPR003008">
    <property type="entry name" value="Tubulin_FtsZ_GTPase"/>
</dbReference>
<dbReference type="Proteomes" id="UP000024404">
    <property type="component" value="Unassembled WGS sequence"/>
</dbReference>
<dbReference type="GO" id="GO:0005200">
    <property type="term" value="F:structural constituent of cytoskeleton"/>
    <property type="evidence" value="ECO:0007669"/>
    <property type="project" value="InterPro"/>
</dbReference>
<dbReference type="GO" id="GO:0007017">
    <property type="term" value="P:microtubule-based process"/>
    <property type="evidence" value="ECO:0007669"/>
    <property type="project" value="InterPro"/>
</dbReference>
<evidence type="ECO:0000313" key="8">
    <source>
        <dbReference type="EnsemblMetazoa" id="OVOC4132.1"/>
    </source>
</evidence>
<dbReference type="EnsemblMetazoa" id="OVOC4132.2">
    <property type="protein sequence ID" value="OVOC4132.2"/>
    <property type="gene ID" value="WBGene00240941"/>
</dbReference>
<dbReference type="PRINTS" id="PR01161">
    <property type="entry name" value="TUBULIN"/>
</dbReference>
<reference evidence="9" key="1">
    <citation type="submission" date="2013-10" db="EMBL/GenBank/DDBJ databases">
        <title>Genome sequencing of Onchocerca volvulus.</title>
        <authorList>
            <person name="Cotton J."/>
            <person name="Tsai J."/>
            <person name="Stanley E."/>
            <person name="Tracey A."/>
            <person name="Holroyd N."/>
            <person name="Lustigman S."/>
            <person name="Berriman M."/>
        </authorList>
    </citation>
    <scope>NUCLEOTIDE SEQUENCE</scope>
</reference>
<protein>
    <recommendedName>
        <fullName evidence="10">Tubulin beta chain</fullName>
    </recommendedName>
</protein>
<dbReference type="SUPFAM" id="SSF52490">
    <property type="entry name" value="Tubulin nucleotide-binding domain-like"/>
    <property type="match status" value="1"/>
</dbReference>
<name>A0A2K6W0J7_ONCVO</name>
<accession>A0A2K6W0J7</accession>
<sequence>MQREIITVQIGRCGNRVGTKFWEIIANEHGIEPDGFYRGDSPLQLERIGVYFDEMRRQKYRFRAILIDSESKILDAVYFSPYGDLFELDNFWFCKNNKCTKGHYTESEEMDVEMAMDIIRREAEISDELQGFQLIYSLGGSTGSRFGSSLITKMREEYPNRILSSFSMFPTTKISYAFVAEPYNALLSAQHLIENVDETFCIENEALRNISLHTLKITRPTYYDFNHIASMAMSGATSSFRFPGQLNADLHELAVSMIPLPKLHFLMFGCTPLTICNTVKLKLFKTSDLIQQLFDERYMMTTYNPRNGRYLAASAMFRGPISMHDLETQISNIRMTITPGYIPKNIKLGTCDIPTRGTKNTAVPLFNTTSIQKIFTTIRLKYKAMFQHKTFFHWYKSEGIEEAEFMEADNTIKDLITEYKQYEGVPDDEDWNDEVDDRMQAINNMEQPDQK</sequence>
<dbReference type="InterPro" id="IPR008280">
    <property type="entry name" value="Tub_FtsZ_C"/>
</dbReference>
<evidence type="ECO:0000259" key="7">
    <source>
        <dbReference type="SMART" id="SM00865"/>
    </source>
</evidence>
<comment type="cofactor">
    <cofactor evidence="1">
        <name>Mg(2+)</name>
        <dbReference type="ChEBI" id="CHEBI:18420"/>
    </cofactor>
</comment>
<dbReference type="InterPro" id="IPR023123">
    <property type="entry name" value="Tubulin_C"/>
</dbReference>